<dbReference type="Proteomes" id="UP000013827">
    <property type="component" value="Unassembled WGS sequence"/>
</dbReference>
<evidence type="ECO:0000256" key="1">
    <source>
        <dbReference type="SAM" id="MobiDB-lite"/>
    </source>
</evidence>
<keyword evidence="3" id="KW-1185">Reference proteome</keyword>
<dbReference type="PaxDb" id="2903-EOD27240"/>
<name>A0A0D3JUQ5_EMIH1</name>
<dbReference type="KEGG" id="ehx:EMIHUDRAFT_353815"/>
<reference evidence="3" key="1">
    <citation type="journal article" date="2013" name="Nature">
        <title>Pan genome of the phytoplankton Emiliania underpins its global distribution.</title>
        <authorList>
            <person name="Read B.A."/>
            <person name="Kegel J."/>
            <person name="Klute M.J."/>
            <person name="Kuo A."/>
            <person name="Lefebvre S.C."/>
            <person name="Maumus F."/>
            <person name="Mayer C."/>
            <person name="Miller J."/>
            <person name="Monier A."/>
            <person name="Salamov A."/>
            <person name="Young J."/>
            <person name="Aguilar M."/>
            <person name="Claverie J.M."/>
            <person name="Frickenhaus S."/>
            <person name="Gonzalez K."/>
            <person name="Herman E.K."/>
            <person name="Lin Y.C."/>
            <person name="Napier J."/>
            <person name="Ogata H."/>
            <person name="Sarno A.F."/>
            <person name="Shmutz J."/>
            <person name="Schroeder D."/>
            <person name="de Vargas C."/>
            <person name="Verret F."/>
            <person name="von Dassow P."/>
            <person name="Valentin K."/>
            <person name="Van de Peer Y."/>
            <person name="Wheeler G."/>
            <person name="Dacks J.B."/>
            <person name="Delwiche C.F."/>
            <person name="Dyhrman S.T."/>
            <person name="Glockner G."/>
            <person name="John U."/>
            <person name="Richards T."/>
            <person name="Worden A.Z."/>
            <person name="Zhang X."/>
            <person name="Grigoriev I.V."/>
            <person name="Allen A.E."/>
            <person name="Bidle K."/>
            <person name="Borodovsky M."/>
            <person name="Bowler C."/>
            <person name="Brownlee C."/>
            <person name="Cock J.M."/>
            <person name="Elias M."/>
            <person name="Gladyshev V.N."/>
            <person name="Groth M."/>
            <person name="Guda C."/>
            <person name="Hadaegh A."/>
            <person name="Iglesias-Rodriguez M.D."/>
            <person name="Jenkins J."/>
            <person name="Jones B.M."/>
            <person name="Lawson T."/>
            <person name="Leese F."/>
            <person name="Lindquist E."/>
            <person name="Lobanov A."/>
            <person name="Lomsadze A."/>
            <person name="Malik S.B."/>
            <person name="Marsh M.E."/>
            <person name="Mackinder L."/>
            <person name="Mock T."/>
            <person name="Mueller-Roeber B."/>
            <person name="Pagarete A."/>
            <person name="Parker M."/>
            <person name="Probert I."/>
            <person name="Quesneville H."/>
            <person name="Raines C."/>
            <person name="Rensing S.A."/>
            <person name="Riano-Pachon D.M."/>
            <person name="Richier S."/>
            <person name="Rokitta S."/>
            <person name="Shiraiwa Y."/>
            <person name="Soanes D.M."/>
            <person name="van der Giezen M."/>
            <person name="Wahlund T.M."/>
            <person name="Williams B."/>
            <person name="Wilson W."/>
            <person name="Wolfe G."/>
            <person name="Wurch L.L."/>
        </authorList>
    </citation>
    <scope>NUCLEOTIDE SEQUENCE</scope>
</reference>
<organism evidence="2 3">
    <name type="scientific">Emiliania huxleyi (strain CCMP1516)</name>
    <dbReference type="NCBI Taxonomy" id="280463"/>
    <lineage>
        <taxon>Eukaryota</taxon>
        <taxon>Haptista</taxon>
        <taxon>Haptophyta</taxon>
        <taxon>Prymnesiophyceae</taxon>
        <taxon>Isochrysidales</taxon>
        <taxon>Noelaerhabdaceae</taxon>
        <taxon>Emiliania</taxon>
    </lineage>
</organism>
<sequence length="52" mass="5610">MRIRSMNCVTRRTRVAPSRTARASAWAPDAAPPVALRPPPLGLARAGRSRAD</sequence>
<evidence type="ECO:0000313" key="3">
    <source>
        <dbReference type="Proteomes" id="UP000013827"/>
    </source>
</evidence>
<dbReference type="AlphaFoldDB" id="A0A0D3JUQ5"/>
<protein>
    <submittedName>
        <fullName evidence="2">Uncharacterized protein</fullName>
    </submittedName>
</protein>
<dbReference type="GeneID" id="17272786"/>
<dbReference type="RefSeq" id="XP_005779669.1">
    <property type="nucleotide sequence ID" value="XM_005779612.1"/>
</dbReference>
<accession>A0A0D3JUQ5</accession>
<dbReference type="HOGENOM" id="CLU_3091312_0_0_1"/>
<proteinExistence type="predicted"/>
<feature type="compositionally biased region" description="Low complexity" evidence="1">
    <location>
        <begin position="21"/>
        <end position="34"/>
    </location>
</feature>
<evidence type="ECO:0000313" key="2">
    <source>
        <dbReference type="EnsemblProtists" id="EOD27240"/>
    </source>
</evidence>
<reference evidence="2" key="2">
    <citation type="submission" date="2024-10" db="UniProtKB">
        <authorList>
            <consortium name="EnsemblProtists"/>
        </authorList>
    </citation>
    <scope>IDENTIFICATION</scope>
</reference>
<dbReference type="EnsemblProtists" id="EOD27240">
    <property type="protein sequence ID" value="EOD27240"/>
    <property type="gene ID" value="EMIHUDRAFT_353815"/>
</dbReference>
<feature type="region of interest" description="Disordered" evidence="1">
    <location>
        <begin position="1"/>
        <end position="52"/>
    </location>
</feature>